<sequence>MHKFCMIAWSLFLLSGCASFGQMKDGLNTLKGKKVRVAIDVLGKPSDKQINANKTIYTWSLNQRGSIVIPHILPGNGNHTYYQVIPVNHHCSIKLIADTNNEIIKWGYNGDIGGCANYINRLKAYRENTHRRLNILVPQGSSE</sequence>
<gene>
    <name evidence="2" type="ORF">EV690_0909</name>
</gene>
<evidence type="ECO:0000256" key="1">
    <source>
        <dbReference type="SAM" id="SignalP"/>
    </source>
</evidence>
<reference evidence="2 3" key="1">
    <citation type="submission" date="2019-03" db="EMBL/GenBank/DDBJ databases">
        <title>Genomic Encyclopedia of Type Strains, Phase IV (KMG-IV): sequencing the most valuable type-strain genomes for metagenomic binning, comparative biology and taxonomic classification.</title>
        <authorList>
            <person name="Goeker M."/>
        </authorList>
    </citation>
    <scope>NUCLEOTIDE SEQUENCE [LARGE SCALE GENOMIC DNA]</scope>
    <source>
        <strain evidence="2 3">DSM 18577</strain>
    </source>
</reference>
<keyword evidence="3" id="KW-1185">Reference proteome</keyword>
<comment type="caution">
    <text evidence="2">The sequence shown here is derived from an EMBL/GenBank/DDBJ whole genome shotgun (WGS) entry which is preliminary data.</text>
</comment>
<dbReference type="AlphaFoldDB" id="A0A4R1K4U8"/>
<keyword evidence="1" id="KW-0732">Signal</keyword>
<organism evidence="2 3">
    <name type="scientific">Celerinatantimonas diazotrophica</name>
    <dbReference type="NCBI Taxonomy" id="412034"/>
    <lineage>
        <taxon>Bacteria</taxon>
        <taxon>Pseudomonadati</taxon>
        <taxon>Pseudomonadota</taxon>
        <taxon>Gammaproteobacteria</taxon>
        <taxon>Celerinatantimonadaceae</taxon>
        <taxon>Celerinatantimonas</taxon>
    </lineage>
</organism>
<name>A0A4R1K4U8_9GAMM</name>
<dbReference type="Proteomes" id="UP000295565">
    <property type="component" value="Unassembled WGS sequence"/>
</dbReference>
<feature type="signal peptide" evidence="1">
    <location>
        <begin position="1"/>
        <end position="20"/>
    </location>
</feature>
<protein>
    <recommendedName>
        <fullName evidence="4">Lipoprotein</fullName>
    </recommendedName>
</protein>
<dbReference type="PROSITE" id="PS51257">
    <property type="entry name" value="PROKAR_LIPOPROTEIN"/>
    <property type="match status" value="1"/>
</dbReference>
<feature type="chain" id="PRO_5020278824" description="Lipoprotein" evidence="1">
    <location>
        <begin position="21"/>
        <end position="143"/>
    </location>
</feature>
<dbReference type="RefSeq" id="WP_131911719.1">
    <property type="nucleotide sequence ID" value="NZ_OU594967.1"/>
</dbReference>
<accession>A0A4R1K4U8</accession>
<evidence type="ECO:0000313" key="3">
    <source>
        <dbReference type="Proteomes" id="UP000295565"/>
    </source>
</evidence>
<evidence type="ECO:0000313" key="2">
    <source>
        <dbReference type="EMBL" id="TCK58763.1"/>
    </source>
</evidence>
<dbReference type="EMBL" id="SMGD01000011">
    <property type="protein sequence ID" value="TCK58763.1"/>
    <property type="molecule type" value="Genomic_DNA"/>
</dbReference>
<evidence type="ECO:0008006" key="4">
    <source>
        <dbReference type="Google" id="ProtNLM"/>
    </source>
</evidence>
<proteinExistence type="predicted"/>